<feature type="compositionally biased region" description="Polar residues" evidence="10">
    <location>
        <begin position="14"/>
        <end position="29"/>
    </location>
</feature>
<dbReference type="GO" id="GO:0006508">
    <property type="term" value="P:proteolysis"/>
    <property type="evidence" value="ECO:0007669"/>
    <property type="project" value="InterPro"/>
</dbReference>
<evidence type="ECO:0000256" key="1">
    <source>
        <dbReference type="ARBA" id="ARBA00007164"/>
    </source>
</evidence>
<keyword evidence="14" id="KW-1185">Reference proteome</keyword>
<dbReference type="AlphaFoldDB" id="A0A0M1N215"/>
<accession>A0A0M1N215</accession>
<dbReference type="InterPro" id="IPR012338">
    <property type="entry name" value="Beta-lactam/transpept-like"/>
</dbReference>
<evidence type="ECO:0000256" key="7">
    <source>
        <dbReference type="PIRSR" id="PIRSR618044-1"/>
    </source>
</evidence>
<evidence type="ECO:0000259" key="12">
    <source>
        <dbReference type="Pfam" id="PF00768"/>
    </source>
</evidence>
<gene>
    <name evidence="13" type="ORF">AM231_26545</name>
</gene>
<sequence length="338" mass="36940">MESLAKHPRKPLATTDSSHTAMETMSTRNARPKRQKKGYARLHLLCLLLSVILVAVFIIKVFIPPPIKASSAILIHADTGRVLYAMHADLALPPASMSKMMTELLALDAVRSGQHTWDEKISISRYAAEVPGSGIGMHEGEVYTLKQLFEALIIHSANDAAVAIAEHLSGSEPAFVDAMNDRAKEIGLSERTVFANASGLPAADLLSFAEAASNGDTMMTARDAAMLARWLLNQHPDLLEITSQRDVVVPQKKLSLHTTNLMLPGEPYAYEGNDGFKTGYTSSAGYCFTGTASRSGNRLITVVMGTGNADQRFTETRKLMDYGFERQNILPYFLSHLF</sequence>
<evidence type="ECO:0000256" key="2">
    <source>
        <dbReference type="ARBA" id="ARBA00022729"/>
    </source>
</evidence>
<dbReference type="GO" id="GO:0009002">
    <property type="term" value="F:serine-type D-Ala-D-Ala carboxypeptidase activity"/>
    <property type="evidence" value="ECO:0007669"/>
    <property type="project" value="InterPro"/>
</dbReference>
<feature type="binding site" evidence="8">
    <location>
        <position position="277"/>
    </location>
    <ligand>
        <name>substrate</name>
    </ligand>
</feature>
<dbReference type="PANTHER" id="PTHR21581:SF11">
    <property type="entry name" value="D-ALANYL-D-ALANINE CARBOXYPEPTIDASE DACA"/>
    <property type="match status" value="1"/>
</dbReference>
<dbReference type="PATRIC" id="fig|1705565.3.peg.1522"/>
<dbReference type="PRINTS" id="PR00725">
    <property type="entry name" value="DADACBPTASE1"/>
</dbReference>
<keyword evidence="3" id="KW-0378">Hydrolase</keyword>
<name>A0A0M1N215_9BACL</name>
<keyword evidence="11" id="KW-0472">Membrane</keyword>
<evidence type="ECO:0000256" key="4">
    <source>
        <dbReference type="ARBA" id="ARBA00022960"/>
    </source>
</evidence>
<evidence type="ECO:0000256" key="10">
    <source>
        <dbReference type="SAM" id="MobiDB-lite"/>
    </source>
</evidence>
<keyword evidence="6" id="KW-0961">Cell wall biogenesis/degradation</keyword>
<keyword evidence="11" id="KW-0812">Transmembrane</keyword>
<evidence type="ECO:0000256" key="5">
    <source>
        <dbReference type="ARBA" id="ARBA00022984"/>
    </source>
</evidence>
<dbReference type="GO" id="GO:0009252">
    <property type="term" value="P:peptidoglycan biosynthetic process"/>
    <property type="evidence" value="ECO:0007669"/>
    <property type="project" value="UniProtKB-KW"/>
</dbReference>
<comment type="similarity">
    <text evidence="1 9">Belongs to the peptidase S11 family.</text>
</comment>
<evidence type="ECO:0000313" key="13">
    <source>
        <dbReference type="EMBL" id="KOR76188.1"/>
    </source>
</evidence>
<organism evidence="13 14">
    <name type="scientific">Paenibacillus solani</name>
    <dbReference type="NCBI Taxonomy" id="1705565"/>
    <lineage>
        <taxon>Bacteria</taxon>
        <taxon>Bacillati</taxon>
        <taxon>Bacillota</taxon>
        <taxon>Bacilli</taxon>
        <taxon>Bacillales</taxon>
        <taxon>Paenibacillaceae</taxon>
        <taxon>Paenibacillus</taxon>
    </lineage>
</organism>
<reference evidence="14" key="1">
    <citation type="submission" date="2015-08" db="EMBL/GenBank/DDBJ databases">
        <title>Genome sequencing project for genomic taxonomy and phylogenomics of Bacillus-like bacteria.</title>
        <authorList>
            <person name="Liu B."/>
            <person name="Wang J."/>
            <person name="Zhu Y."/>
            <person name="Liu G."/>
            <person name="Chen Q."/>
            <person name="Chen Z."/>
            <person name="Lan J."/>
            <person name="Che J."/>
            <person name="Ge C."/>
            <person name="Shi H."/>
            <person name="Pan Z."/>
            <person name="Liu X."/>
        </authorList>
    </citation>
    <scope>NUCLEOTIDE SEQUENCE [LARGE SCALE GENOMIC DNA]</scope>
    <source>
        <strain evidence="14">FJAT-22460</strain>
    </source>
</reference>
<dbReference type="InterPro" id="IPR018044">
    <property type="entry name" value="Peptidase_S11"/>
</dbReference>
<comment type="caution">
    <text evidence="13">The sequence shown here is derived from an EMBL/GenBank/DDBJ whole genome shotgun (WGS) entry which is preliminary data.</text>
</comment>
<keyword evidence="5" id="KW-0573">Peptidoglycan synthesis</keyword>
<evidence type="ECO:0000256" key="6">
    <source>
        <dbReference type="ARBA" id="ARBA00023316"/>
    </source>
</evidence>
<keyword evidence="2" id="KW-0732">Signal</keyword>
<dbReference type="PANTHER" id="PTHR21581">
    <property type="entry name" value="D-ALANYL-D-ALANINE CARBOXYPEPTIDASE"/>
    <property type="match status" value="1"/>
</dbReference>
<protein>
    <submittedName>
        <fullName evidence="13">Peptidase M15</fullName>
    </submittedName>
</protein>
<dbReference type="OrthoDB" id="9791132at2"/>
<keyword evidence="4" id="KW-0133">Cell shape</keyword>
<dbReference type="SUPFAM" id="SSF56601">
    <property type="entry name" value="beta-lactamase/transpeptidase-like"/>
    <property type="match status" value="1"/>
</dbReference>
<feature type="compositionally biased region" description="Basic residues" evidence="10">
    <location>
        <begin position="1"/>
        <end position="10"/>
    </location>
</feature>
<dbReference type="GO" id="GO:0008360">
    <property type="term" value="P:regulation of cell shape"/>
    <property type="evidence" value="ECO:0007669"/>
    <property type="project" value="UniProtKB-KW"/>
</dbReference>
<keyword evidence="11" id="KW-1133">Transmembrane helix</keyword>
<feature type="active site" description="Proton acceptor" evidence="7">
    <location>
        <position position="99"/>
    </location>
</feature>
<dbReference type="InterPro" id="IPR001967">
    <property type="entry name" value="Peptidase_S11_N"/>
</dbReference>
<evidence type="ECO:0000256" key="11">
    <source>
        <dbReference type="SAM" id="Phobius"/>
    </source>
</evidence>
<feature type="active site" evidence="7">
    <location>
        <position position="156"/>
    </location>
</feature>
<dbReference type="RefSeq" id="WP_054405330.1">
    <property type="nucleotide sequence ID" value="NZ_LIUT01000008.1"/>
</dbReference>
<feature type="transmembrane region" description="Helical" evidence="11">
    <location>
        <begin position="42"/>
        <end position="63"/>
    </location>
</feature>
<evidence type="ECO:0000256" key="3">
    <source>
        <dbReference type="ARBA" id="ARBA00022801"/>
    </source>
</evidence>
<feature type="domain" description="Peptidase S11 D-alanyl-D-alanine carboxypeptidase A N-terminal" evidence="12">
    <location>
        <begin position="64"/>
        <end position="306"/>
    </location>
</feature>
<proteinExistence type="inferred from homology"/>
<evidence type="ECO:0000313" key="14">
    <source>
        <dbReference type="Proteomes" id="UP000036932"/>
    </source>
</evidence>
<dbReference type="Proteomes" id="UP000036932">
    <property type="component" value="Unassembled WGS sequence"/>
</dbReference>
<dbReference type="Pfam" id="PF00768">
    <property type="entry name" value="Peptidase_S11"/>
    <property type="match status" value="1"/>
</dbReference>
<evidence type="ECO:0000256" key="9">
    <source>
        <dbReference type="RuleBase" id="RU004016"/>
    </source>
</evidence>
<feature type="active site" description="Acyl-ester intermediate" evidence="7">
    <location>
        <position position="96"/>
    </location>
</feature>
<dbReference type="GO" id="GO:0071555">
    <property type="term" value="P:cell wall organization"/>
    <property type="evidence" value="ECO:0007669"/>
    <property type="project" value="UniProtKB-KW"/>
</dbReference>
<dbReference type="EMBL" id="LIUT01000008">
    <property type="protein sequence ID" value="KOR76188.1"/>
    <property type="molecule type" value="Genomic_DNA"/>
</dbReference>
<feature type="region of interest" description="Disordered" evidence="10">
    <location>
        <begin position="1"/>
        <end position="33"/>
    </location>
</feature>
<dbReference type="Gene3D" id="3.40.710.10">
    <property type="entry name" value="DD-peptidase/beta-lactamase superfamily"/>
    <property type="match status" value="1"/>
</dbReference>
<evidence type="ECO:0000256" key="8">
    <source>
        <dbReference type="PIRSR" id="PIRSR618044-2"/>
    </source>
</evidence>